<dbReference type="AlphaFoldDB" id="A0A1Y5PSZ1"/>
<evidence type="ECO:0000313" key="1">
    <source>
        <dbReference type="EMBL" id="SBS79291.1"/>
    </source>
</evidence>
<protein>
    <recommendedName>
        <fullName evidence="2">Abortive infection protein-like C-terminal domain-containing protein</fullName>
    </recommendedName>
</protein>
<organism evidence="1">
    <name type="scientific">uncultured Mycobacterium sp</name>
    <dbReference type="NCBI Taxonomy" id="171292"/>
    <lineage>
        <taxon>Bacteria</taxon>
        <taxon>Bacillati</taxon>
        <taxon>Actinomycetota</taxon>
        <taxon>Actinomycetes</taxon>
        <taxon>Mycobacteriales</taxon>
        <taxon>Mycobacteriaceae</taxon>
        <taxon>Mycobacterium</taxon>
        <taxon>environmental samples</taxon>
    </lineage>
</organism>
<gene>
    <name evidence="1" type="ORF">MHPYR_710018</name>
</gene>
<accession>A0A1Y5PSZ1</accession>
<sequence length="299" mass="32824">MEYQHELYAERLRLKAQAEALATGATQWTQQLNQRVRIRVALAWEDAILGLHYELTDFLDEFIAGRMLRSVGYKVMPEALRRASDVPANEYLLSVIEAQHEALVALVPQIELQVMLRGGLVADYGDRAGDFRRDVNQAFQAHLIGLQLHHNSRLFPIDSHEMHSAVVEPTLYLLHSQPRFASAETAYQNALKELRNRDPGDAITDAATALQEILTALGCEGGALGDLLTSAKKKGLLAGADTPLTESILKTVNWVAAQRNQGEAHRADPGTDMSDAWMVVHVVGALAIRLSETGEGGSS</sequence>
<evidence type="ECO:0008006" key="2">
    <source>
        <dbReference type="Google" id="ProtNLM"/>
    </source>
</evidence>
<reference evidence="1" key="1">
    <citation type="submission" date="2016-03" db="EMBL/GenBank/DDBJ databases">
        <authorList>
            <person name="Ploux O."/>
        </authorList>
    </citation>
    <scope>NUCLEOTIDE SEQUENCE</scope>
    <source>
        <strain evidence="1">UC10</strain>
    </source>
</reference>
<dbReference type="EMBL" id="FLQS01000069">
    <property type="protein sequence ID" value="SBS79291.1"/>
    <property type="molecule type" value="Genomic_DNA"/>
</dbReference>
<name>A0A1Y5PSZ1_9MYCO</name>
<proteinExistence type="predicted"/>